<dbReference type="CDD" id="cd13929">
    <property type="entry name" value="PT-DMATS_CymD"/>
    <property type="match status" value="1"/>
</dbReference>
<keyword evidence="2" id="KW-0808">Transferase</keyword>
<comment type="similarity">
    <text evidence="1">Belongs to the tryptophan dimethylallyltransferase family.</text>
</comment>
<feature type="region of interest" description="Disordered" evidence="3">
    <location>
        <begin position="1"/>
        <end position="29"/>
    </location>
</feature>
<evidence type="ECO:0000313" key="5">
    <source>
        <dbReference type="Proteomes" id="UP000578531"/>
    </source>
</evidence>
<dbReference type="RefSeq" id="XP_037158209.1">
    <property type="nucleotide sequence ID" value="XM_037314909.1"/>
</dbReference>
<dbReference type="GO" id="GO:0016765">
    <property type="term" value="F:transferase activity, transferring alkyl or aryl (other than methyl) groups"/>
    <property type="evidence" value="ECO:0007669"/>
    <property type="project" value="InterPro"/>
</dbReference>
<accession>A0A8H6FCY1</accession>
<organism evidence="4 5">
    <name type="scientific">Letharia columbiana</name>
    <dbReference type="NCBI Taxonomy" id="112416"/>
    <lineage>
        <taxon>Eukaryota</taxon>
        <taxon>Fungi</taxon>
        <taxon>Dikarya</taxon>
        <taxon>Ascomycota</taxon>
        <taxon>Pezizomycotina</taxon>
        <taxon>Lecanoromycetes</taxon>
        <taxon>OSLEUM clade</taxon>
        <taxon>Lecanoromycetidae</taxon>
        <taxon>Lecanorales</taxon>
        <taxon>Lecanorineae</taxon>
        <taxon>Parmeliaceae</taxon>
        <taxon>Letharia</taxon>
    </lineage>
</organism>
<dbReference type="Pfam" id="PF11991">
    <property type="entry name" value="Trp_DMAT"/>
    <property type="match status" value="1"/>
</dbReference>
<dbReference type="EMBL" id="JACCJC010000124">
    <property type="protein sequence ID" value="KAF6223897.1"/>
    <property type="molecule type" value="Genomic_DNA"/>
</dbReference>
<dbReference type="SFLD" id="SFLDG01162">
    <property type="entry name" value="I"/>
    <property type="match status" value="1"/>
</dbReference>
<name>A0A8H6FCY1_9LECA</name>
<evidence type="ECO:0000313" key="4">
    <source>
        <dbReference type="EMBL" id="KAF6223897.1"/>
    </source>
</evidence>
<dbReference type="NCBIfam" id="TIGR03429">
    <property type="entry name" value="arom_pren_DMATS"/>
    <property type="match status" value="1"/>
</dbReference>
<dbReference type="InterPro" id="IPR033964">
    <property type="entry name" value="ABBA"/>
</dbReference>
<protein>
    <submittedName>
        <fullName evidence="4">Uncharacterized protein</fullName>
    </submittedName>
</protein>
<evidence type="ECO:0000256" key="1">
    <source>
        <dbReference type="ARBA" id="ARBA00010209"/>
    </source>
</evidence>
<dbReference type="AlphaFoldDB" id="A0A8H6FCY1"/>
<sequence>METPAVETPVMETPAKETPAMETPAMETATMETPAMETPAMETPAMETPAMETPAMETPAMETPAKETPAMETPTMETATMETAPAMETPAMETATMETAPAMETPAMTPAMETPAMETATMETAPAMETPAMETAPAMETTAMETTTDTACSMNGEGPSYWWRTSGSDLSRMLHEANYPEEAQRQFLDYYRDTLCPLLGNKPESNSLPAAVGWDGNPFEYSFEFKGSTKTPGVRFVLDLSELRPPNKDHPLSIANSEKVLETLAKQSPMFDDKWHRALARWFVYSNVSPSKQQALVAQVGYQTPTILGFDINARILELAPGMLPVMAKSYFPPCFVAADKGFGRFQALSLGIRQMPDIGYYPNILLALKTIEDYVEDHPQYENCGRGMATDFVKAGKARLKVYMRYWGNSFDEMWDYYTLGGRIPDLEDDKEKLRDLIYLASGCDYPADKIKEETPAEQRRRALFGQKPTSMYFSLSPDRPYPVPKLYFYPAFRAPNDQAIAQGLDAWLTKYGWHDGGRSLEERLENVFTYRKLDEKPGIFTFIGIGRKEDSKQDGLSLQVYVTPELYETPRF</sequence>
<reference evidence="4 5" key="1">
    <citation type="journal article" date="2020" name="Genomics">
        <title>Complete, high-quality genomes from long-read metagenomic sequencing of two wolf lichen thalli reveals enigmatic genome architecture.</title>
        <authorList>
            <person name="McKenzie S.K."/>
            <person name="Walston R.F."/>
            <person name="Allen J.L."/>
        </authorList>
    </citation>
    <scope>NUCLEOTIDE SEQUENCE [LARGE SCALE GENOMIC DNA]</scope>
    <source>
        <strain evidence="4">WasteWater2</strain>
    </source>
</reference>
<dbReference type="GeneID" id="59294712"/>
<evidence type="ECO:0000256" key="2">
    <source>
        <dbReference type="ARBA" id="ARBA00022679"/>
    </source>
</evidence>
<proteinExistence type="inferred from homology"/>
<dbReference type="PANTHER" id="PTHR40627">
    <property type="entry name" value="INDOLE PRENYLTRANSFERASE TDIB-RELATED"/>
    <property type="match status" value="1"/>
</dbReference>
<gene>
    <name evidence="4" type="ORF">HO173_013080</name>
</gene>
<keyword evidence="5" id="KW-1185">Reference proteome</keyword>
<dbReference type="Proteomes" id="UP000578531">
    <property type="component" value="Unassembled WGS sequence"/>
</dbReference>
<dbReference type="SFLD" id="SFLDS00036">
    <property type="entry name" value="Aromatic_Prenyltransferase"/>
    <property type="match status" value="1"/>
</dbReference>
<dbReference type="PANTHER" id="PTHR40627:SF4">
    <property type="entry name" value="PRENYLTRANSFERASE ASQH1-RELATED"/>
    <property type="match status" value="1"/>
</dbReference>
<dbReference type="GO" id="GO:0009820">
    <property type="term" value="P:alkaloid metabolic process"/>
    <property type="evidence" value="ECO:0007669"/>
    <property type="project" value="InterPro"/>
</dbReference>
<comment type="caution">
    <text evidence="4">The sequence shown here is derived from an EMBL/GenBank/DDBJ whole genome shotgun (WGS) entry which is preliminary data.</text>
</comment>
<dbReference type="InterPro" id="IPR017795">
    <property type="entry name" value="ABBA_NscD-like"/>
</dbReference>
<feature type="compositionally biased region" description="Low complexity" evidence="3">
    <location>
        <begin position="17"/>
        <end position="29"/>
    </location>
</feature>
<evidence type="ECO:0000256" key="3">
    <source>
        <dbReference type="SAM" id="MobiDB-lite"/>
    </source>
</evidence>
<dbReference type="OrthoDB" id="3354387at2759"/>